<accession>A0A4P9VXY5</accession>
<proteinExistence type="predicted"/>
<dbReference type="AlphaFoldDB" id="A0A4P9VXY5"/>
<dbReference type="Proteomes" id="UP000269721">
    <property type="component" value="Unassembled WGS sequence"/>
</dbReference>
<sequence length="138" mass="14600">MLKGARLVGSAGIVEALTWVMFTGSESAVSGCDLDVLWVEDVYAHCMDQTGEVEDPLMMKAEWVKLELREVEAWDSSDSHACYGNIYTGGKVGGGGGPVRYNGVGWVDGGGGAGVRIASIGGSGMAGCWSMQFSWQKR</sequence>
<organism evidence="1 2">
    <name type="scientific">Blyttiomyces helicus</name>
    <dbReference type="NCBI Taxonomy" id="388810"/>
    <lineage>
        <taxon>Eukaryota</taxon>
        <taxon>Fungi</taxon>
        <taxon>Fungi incertae sedis</taxon>
        <taxon>Chytridiomycota</taxon>
        <taxon>Chytridiomycota incertae sedis</taxon>
        <taxon>Chytridiomycetes</taxon>
        <taxon>Chytridiomycetes incertae sedis</taxon>
        <taxon>Blyttiomyces</taxon>
    </lineage>
</organism>
<keyword evidence="2" id="KW-1185">Reference proteome</keyword>
<evidence type="ECO:0000313" key="2">
    <source>
        <dbReference type="Proteomes" id="UP000269721"/>
    </source>
</evidence>
<reference evidence="2" key="1">
    <citation type="journal article" date="2018" name="Nat. Microbiol.">
        <title>Leveraging single-cell genomics to expand the fungal tree of life.</title>
        <authorList>
            <person name="Ahrendt S.R."/>
            <person name="Quandt C.A."/>
            <person name="Ciobanu D."/>
            <person name="Clum A."/>
            <person name="Salamov A."/>
            <person name="Andreopoulos B."/>
            <person name="Cheng J.F."/>
            <person name="Woyke T."/>
            <person name="Pelin A."/>
            <person name="Henrissat B."/>
            <person name="Reynolds N.K."/>
            <person name="Benny G.L."/>
            <person name="Smith M.E."/>
            <person name="James T.Y."/>
            <person name="Grigoriev I.V."/>
        </authorList>
    </citation>
    <scope>NUCLEOTIDE SEQUENCE [LARGE SCALE GENOMIC DNA]</scope>
</reference>
<name>A0A4P9VXY5_9FUNG</name>
<dbReference type="EMBL" id="ML000815">
    <property type="protein sequence ID" value="RKO83805.1"/>
    <property type="molecule type" value="Genomic_DNA"/>
</dbReference>
<gene>
    <name evidence="1" type="ORF">BDK51DRAFT_47355</name>
</gene>
<protein>
    <submittedName>
        <fullName evidence="1">Uncharacterized protein</fullName>
    </submittedName>
</protein>
<evidence type="ECO:0000313" key="1">
    <source>
        <dbReference type="EMBL" id="RKO83805.1"/>
    </source>
</evidence>